<gene>
    <name evidence="1" type="ORF">ACAT0790_LOCUS42758</name>
</gene>
<dbReference type="SUPFAM" id="SSF53383">
    <property type="entry name" value="PLP-dependent transferases"/>
    <property type="match status" value="1"/>
</dbReference>
<dbReference type="AlphaFoldDB" id="A0A7S1RHB4"/>
<accession>A0A7S1RHB4</accession>
<organism evidence="1">
    <name type="scientific">Alexandrium catenella</name>
    <name type="common">Red tide dinoflagellate</name>
    <name type="synonym">Gonyaulax catenella</name>
    <dbReference type="NCBI Taxonomy" id="2925"/>
    <lineage>
        <taxon>Eukaryota</taxon>
        <taxon>Sar</taxon>
        <taxon>Alveolata</taxon>
        <taxon>Dinophyceae</taxon>
        <taxon>Gonyaulacales</taxon>
        <taxon>Pyrocystaceae</taxon>
        <taxon>Alexandrium</taxon>
    </lineage>
</organism>
<protein>
    <submittedName>
        <fullName evidence="1">Uncharacterized protein</fullName>
    </submittedName>
</protein>
<sequence length="333" mass="36425">MAELGEGGLPRYGGVVVHIVVGSKTGKCMPSEACLDRIVAAHGKLVVPVVDACQGRMGEGDIRGHLDKGRIVLCTGSKFFGGPPFSGVCLMSEGLGQELELLLSSSSDVARMLAQSRLKEYVVAALMSDDLPTLRSMLPQRPLNYGVLMRWTVALHGMEAFYAEVPLASRLQMMRDWTAGVTGIIREMPGRLIRLITDESESGDDEQSVALSTIVSFHCFCNRGKPGTTADVMTMEELRHVQFLMASDLTKHRPHLNLLGPAKTRCFVGQPVDLNPQVVGRSHVLRVAASAFLVVRCFREGVEKVLQEDRAVFEKLQLVLGNWFLFSTEPSSL</sequence>
<evidence type="ECO:0000313" key="1">
    <source>
        <dbReference type="EMBL" id="CAD9165990.1"/>
    </source>
</evidence>
<dbReference type="EMBL" id="HBGE01071349">
    <property type="protein sequence ID" value="CAD9165990.1"/>
    <property type="molecule type" value="Transcribed_RNA"/>
</dbReference>
<dbReference type="InterPro" id="IPR015424">
    <property type="entry name" value="PyrdxlP-dep_Trfase"/>
</dbReference>
<proteinExistence type="predicted"/>
<reference evidence="1" key="1">
    <citation type="submission" date="2021-01" db="EMBL/GenBank/DDBJ databases">
        <authorList>
            <person name="Corre E."/>
            <person name="Pelletier E."/>
            <person name="Niang G."/>
            <person name="Scheremetjew M."/>
            <person name="Finn R."/>
            <person name="Kale V."/>
            <person name="Holt S."/>
            <person name="Cochrane G."/>
            <person name="Meng A."/>
            <person name="Brown T."/>
            <person name="Cohen L."/>
        </authorList>
    </citation>
    <scope>NUCLEOTIDE SEQUENCE</scope>
    <source>
        <strain evidence="1">OF101</strain>
    </source>
</reference>
<name>A0A7S1RHB4_ALECA</name>